<name>L7LD47_9ACTN</name>
<keyword evidence="2" id="KW-1133">Transmembrane helix</keyword>
<feature type="transmembrane region" description="Helical" evidence="2">
    <location>
        <begin position="150"/>
        <end position="171"/>
    </location>
</feature>
<keyword evidence="2" id="KW-0472">Membrane</keyword>
<organism evidence="3 4">
    <name type="scientific">Gordonia hirsuta DSM 44140 = NBRC 16056</name>
    <dbReference type="NCBI Taxonomy" id="1121927"/>
    <lineage>
        <taxon>Bacteria</taxon>
        <taxon>Bacillati</taxon>
        <taxon>Actinomycetota</taxon>
        <taxon>Actinomycetes</taxon>
        <taxon>Mycobacteriales</taxon>
        <taxon>Gordoniaceae</taxon>
        <taxon>Gordonia</taxon>
    </lineage>
</organism>
<evidence type="ECO:0000256" key="2">
    <source>
        <dbReference type="SAM" id="Phobius"/>
    </source>
</evidence>
<accession>L7LD47</accession>
<evidence type="ECO:0000256" key="1">
    <source>
        <dbReference type="SAM" id="MobiDB-lite"/>
    </source>
</evidence>
<dbReference type="RefSeq" id="WP_005941167.1">
    <property type="nucleotide sequence ID" value="NZ_ATVK01000053.1"/>
</dbReference>
<keyword evidence="2" id="KW-0812">Transmembrane</keyword>
<protein>
    <submittedName>
        <fullName evidence="3">Uncharacterized protein</fullName>
    </submittedName>
</protein>
<keyword evidence="4" id="KW-1185">Reference proteome</keyword>
<evidence type="ECO:0000313" key="3">
    <source>
        <dbReference type="EMBL" id="GAC57972.1"/>
    </source>
</evidence>
<dbReference type="Proteomes" id="UP000053405">
    <property type="component" value="Unassembled WGS sequence"/>
</dbReference>
<proteinExistence type="predicted"/>
<comment type="caution">
    <text evidence="3">The sequence shown here is derived from an EMBL/GenBank/DDBJ whole genome shotgun (WGS) entry which is preliminary data.</text>
</comment>
<dbReference type="STRING" id="1121927.GOHSU_28_00270"/>
<feature type="transmembrane region" description="Helical" evidence="2">
    <location>
        <begin position="106"/>
        <end position="130"/>
    </location>
</feature>
<sequence>MNGPSPYDPQDQQSHPGQQQYYGQQQSYPGPQPYPGQQQFPGQQPYPGQSYPGQQPYPGQSYPGQPAYPGQPYPAAQQYPNQPQFAGGPYPGTPPTGGPSGVTSRIAAILALLGVIHMLVLLVNTAGASVDDISGLTASQVDSIETLNTAQLVTAILVGLLLAAGGVLMLLRNVIGRWLVIGGCVLDIIVWLVVGIWLQQVLSDVSDRPGVELDTAYATGMGIAWFIVLLFPIVTLVLALVPSTTKWFAATNA</sequence>
<gene>
    <name evidence="3" type="ORF">GOHSU_28_00270</name>
</gene>
<dbReference type="EMBL" id="BANT01000028">
    <property type="protein sequence ID" value="GAC57972.1"/>
    <property type="molecule type" value="Genomic_DNA"/>
</dbReference>
<feature type="region of interest" description="Disordered" evidence="1">
    <location>
        <begin position="1"/>
        <end position="99"/>
    </location>
</feature>
<feature type="transmembrane region" description="Helical" evidence="2">
    <location>
        <begin position="178"/>
        <end position="198"/>
    </location>
</feature>
<dbReference type="AlphaFoldDB" id="L7LD47"/>
<reference evidence="3 4" key="1">
    <citation type="submission" date="2012-12" db="EMBL/GenBank/DDBJ databases">
        <title>Whole genome shotgun sequence of Gordonia hirsuta NBRC 16056.</title>
        <authorList>
            <person name="Isaki-Nakamura S."/>
            <person name="Hosoyama A."/>
            <person name="Tsuchikane K."/>
            <person name="Katsumata H."/>
            <person name="Baba S."/>
            <person name="Yamazaki S."/>
            <person name="Fujita N."/>
        </authorList>
    </citation>
    <scope>NUCLEOTIDE SEQUENCE [LARGE SCALE GENOMIC DNA]</scope>
    <source>
        <strain evidence="3 4">NBRC 16056</strain>
    </source>
</reference>
<evidence type="ECO:0000313" key="4">
    <source>
        <dbReference type="Proteomes" id="UP000053405"/>
    </source>
</evidence>
<dbReference type="eggNOG" id="COG1716">
    <property type="taxonomic scope" value="Bacteria"/>
</dbReference>
<feature type="compositionally biased region" description="Low complexity" evidence="1">
    <location>
        <begin position="9"/>
        <end position="88"/>
    </location>
</feature>
<feature type="transmembrane region" description="Helical" evidence="2">
    <location>
        <begin position="218"/>
        <end position="241"/>
    </location>
</feature>